<accession>A0A8S2DJX1</accession>
<comment type="caution">
    <text evidence="1">The sequence shown here is derived from an EMBL/GenBank/DDBJ whole genome shotgun (WGS) entry which is preliminary data.</text>
</comment>
<evidence type="ECO:0000313" key="2">
    <source>
        <dbReference type="EMBL" id="CAF3759532.1"/>
    </source>
</evidence>
<dbReference type="EMBL" id="CAJNOK010005963">
    <property type="protein sequence ID" value="CAF0989394.1"/>
    <property type="molecule type" value="Genomic_DNA"/>
</dbReference>
<reference evidence="1" key="1">
    <citation type="submission" date="2021-02" db="EMBL/GenBank/DDBJ databases">
        <authorList>
            <person name="Nowell W R."/>
        </authorList>
    </citation>
    <scope>NUCLEOTIDE SEQUENCE</scope>
</reference>
<dbReference type="Proteomes" id="UP000677228">
    <property type="component" value="Unassembled WGS sequence"/>
</dbReference>
<dbReference type="PANTHER" id="PTHR47018:SF3">
    <property type="entry name" value="MYCBP-ASSOCIATED PROTEIN"/>
    <property type="match status" value="1"/>
</dbReference>
<name>A0A8S2DJX1_9BILA</name>
<protein>
    <submittedName>
        <fullName evidence="1">Uncharacterized protein</fullName>
    </submittedName>
</protein>
<proteinExistence type="predicted"/>
<organism evidence="1 3">
    <name type="scientific">Didymodactylos carnosus</name>
    <dbReference type="NCBI Taxonomy" id="1234261"/>
    <lineage>
        <taxon>Eukaryota</taxon>
        <taxon>Metazoa</taxon>
        <taxon>Spiralia</taxon>
        <taxon>Gnathifera</taxon>
        <taxon>Rotifera</taxon>
        <taxon>Eurotatoria</taxon>
        <taxon>Bdelloidea</taxon>
        <taxon>Philodinida</taxon>
        <taxon>Philodinidae</taxon>
        <taxon>Didymodactylos</taxon>
    </lineage>
</organism>
<feature type="non-terminal residue" evidence="1">
    <location>
        <position position="1"/>
    </location>
</feature>
<evidence type="ECO:0000313" key="1">
    <source>
        <dbReference type="EMBL" id="CAF0989394.1"/>
    </source>
</evidence>
<dbReference type="EMBL" id="CAJOBA010005970">
    <property type="protein sequence ID" value="CAF3759532.1"/>
    <property type="molecule type" value="Genomic_DNA"/>
</dbReference>
<dbReference type="PANTHER" id="PTHR47018">
    <property type="entry name" value="CXC DOMAIN-CONTAINING PROTEIN-RELATED"/>
    <property type="match status" value="1"/>
</dbReference>
<sequence length="897" mass="103319">YGTINDDARAEKFREEMEPLLPNLKNRLSLIGANYHHNCYRKFTYRKIKAIKDQQQSTQLQQATPSASLASGLMQLFVDQSDRPTDDDGDNSDNDYYADAHNITDFEYRYQSDITVFSLCENLIELCSNLRIADVKQDFFESIQTCVTSSLDVLYDIVHRDKVNDRDRPILTTNMDTQSVEDSLVQSSVETPVKAVANAPYLFDDENDEFCNEPQLFESNPNTISEAVLGASTHDVFARLLEWLMITLSDGNIVRVTHAYDKLQHFGDMLTHYRTFFSRLKTVDTLSVVYSSKRSGNYIILKDFGIYLKLILQNLLDDSGVVSIVELPPLTILSQQQQQSNMENDLLIKTSTLIRSEIECSNNKSGISDKTSSLNLLNWHDYVEHVPILLLNFIKLLTMNKIDYKEFIEQSTTMNLKVEAIPCDQGRQLKQLSTCFDLIACKDKSKFNPKQLLLAISLYKITGSRRAIELLNKFGLVSSYDSVQRTLTTVSEKEYNSDGLPSRVLKNSFLIKVVDKCDLLINSLDGKRSIHIVNQLYIHPNPTVEKDSDFEFDKENLSSNQTKIKTKDTTWSLADVTNRSSHQTTQSTINFGPANFQLLDNTMSTVFHDNLFVYALSHIDKLKNEPSKYPLLSGYMYLYLTMKERPPSIFLYGNPIDMPATASNAPAAISKLTKNEFIDNKYQEKAVLVVDEAIYASLLKEKEKDSTNNPEPQYDDIFLLPGDWHFMKNIFGILGLDYLFQVLYDSTVVSGIIGVYNFDRTFRAYILLFTSLYTLQIEEFIDENAQNVMELTIIVNQLKDTLPNLNDENKKQELYDAFLNSCEILHLMSVMKDFEHWRRKKCETKVMFKYYDYVLHSLLVPIFTLYIATRTNNFSVRNKQWRYFIPFCFAFNHTNYS</sequence>
<dbReference type="Proteomes" id="UP000682733">
    <property type="component" value="Unassembled WGS sequence"/>
</dbReference>
<evidence type="ECO:0000313" key="3">
    <source>
        <dbReference type="Proteomes" id="UP000677228"/>
    </source>
</evidence>
<dbReference type="AlphaFoldDB" id="A0A8S2DJX1"/>
<gene>
    <name evidence="1" type="ORF">OVA965_LOCUS13995</name>
    <name evidence="2" type="ORF">TMI583_LOCUS13998</name>
</gene>